<evidence type="ECO:0000313" key="3">
    <source>
        <dbReference type="Proteomes" id="UP000033452"/>
    </source>
</evidence>
<dbReference type="Proteomes" id="UP000292345">
    <property type="component" value="Unassembled WGS sequence"/>
</dbReference>
<dbReference type="RefSeq" id="WP_046006851.1">
    <property type="nucleotide sequence ID" value="NZ_JXYA01000057.1"/>
</dbReference>
<dbReference type="Pfam" id="PF11743">
    <property type="entry name" value="DUF3301"/>
    <property type="match status" value="1"/>
</dbReference>
<proteinExistence type="predicted"/>
<evidence type="ECO:0000313" key="2">
    <source>
        <dbReference type="EMBL" id="RZM81663.1"/>
    </source>
</evidence>
<sequence>MITLWLFILIGAVIAFFWFGRQIAEAAQQHAVGQAEKLNVQLLSVACVKRRLAVLSNGRLGIKSQFAFEFSSDQQSAYTGTMHLENLRLKKMDIPPHRMG</sequence>
<dbReference type="Proteomes" id="UP000033452">
    <property type="component" value="Unassembled WGS sequence"/>
</dbReference>
<dbReference type="OrthoDB" id="5959530at2"/>
<dbReference type="EMBL" id="JXYA01000057">
    <property type="protein sequence ID" value="KJZ05998.1"/>
    <property type="molecule type" value="Genomic_DNA"/>
</dbReference>
<gene>
    <name evidence="2" type="ORF">C3B51_07960</name>
    <name evidence="1" type="ORF">TW77_20595</name>
</gene>
<dbReference type="AlphaFoldDB" id="A0A0F4QE78"/>
<dbReference type="EMBL" id="PPUZ01000021">
    <property type="protein sequence ID" value="RZM81663.1"/>
    <property type="molecule type" value="Genomic_DNA"/>
</dbReference>
<name>A0A0F4QE78_9GAMM</name>
<comment type="caution">
    <text evidence="1">The sequence shown here is derived from an EMBL/GenBank/DDBJ whole genome shotgun (WGS) entry which is preliminary data.</text>
</comment>
<reference evidence="1 3" key="1">
    <citation type="journal article" date="2015" name="BMC Genomics">
        <title>Genome mining reveals unlocked bioactive potential of marine Gram-negative bacteria.</title>
        <authorList>
            <person name="Machado H."/>
            <person name="Sonnenschein E.C."/>
            <person name="Melchiorsen J."/>
            <person name="Gram L."/>
        </authorList>
    </citation>
    <scope>NUCLEOTIDE SEQUENCE [LARGE SCALE GENOMIC DNA]</scope>
    <source>
        <strain evidence="1 3">S2471</strain>
    </source>
</reference>
<keyword evidence="3" id="KW-1185">Reference proteome</keyword>
<accession>A0A0F4QE78</accession>
<evidence type="ECO:0000313" key="1">
    <source>
        <dbReference type="EMBL" id="KJZ05998.1"/>
    </source>
</evidence>
<organism evidence="1 3">
    <name type="scientific">Pseudoalteromonas rubra</name>
    <dbReference type="NCBI Taxonomy" id="43658"/>
    <lineage>
        <taxon>Bacteria</taxon>
        <taxon>Pseudomonadati</taxon>
        <taxon>Pseudomonadota</taxon>
        <taxon>Gammaproteobacteria</taxon>
        <taxon>Alteromonadales</taxon>
        <taxon>Pseudoalteromonadaceae</taxon>
        <taxon>Pseudoalteromonas</taxon>
    </lineage>
</organism>
<reference evidence="2 4" key="2">
    <citation type="submission" date="2018-01" db="EMBL/GenBank/DDBJ databases">
        <title>Co-occurrence of chitin degradation, pigmentation and bioactivity in marine Pseudoalteromonas.</title>
        <authorList>
            <person name="Paulsen S."/>
            <person name="Gram L."/>
            <person name="Machado H."/>
        </authorList>
    </citation>
    <scope>NUCLEOTIDE SEQUENCE [LARGE SCALE GENOMIC DNA]</scope>
    <source>
        <strain evidence="2 4">S1946</strain>
    </source>
</reference>
<evidence type="ECO:0000313" key="4">
    <source>
        <dbReference type="Proteomes" id="UP000292345"/>
    </source>
</evidence>
<dbReference type="PATRIC" id="fig|43658.5.peg.4344"/>
<protein>
    <submittedName>
        <fullName evidence="2">DUF3301 domain-containing protein</fullName>
    </submittedName>
</protein>
<dbReference type="InterPro" id="IPR021732">
    <property type="entry name" value="DUF3301"/>
</dbReference>